<protein>
    <recommendedName>
        <fullName evidence="5">Lipoprotein</fullName>
    </recommendedName>
</protein>
<proteinExistence type="predicted"/>
<evidence type="ECO:0008006" key="5">
    <source>
        <dbReference type="Google" id="ProtNLM"/>
    </source>
</evidence>
<evidence type="ECO:0000256" key="1">
    <source>
        <dbReference type="SAM" id="MobiDB-lite"/>
    </source>
</evidence>
<dbReference type="EMBL" id="BMOL01000010">
    <property type="protein sequence ID" value="GGL84394.1"/>
    <property type="molecule type" value="Genomic_DNA"/>
</dbReference>
<evidence type="ECO:0000313" key="4">
    <source>
        <dbReference type="Proteomes" id="UP000639973"/>
    </source>
</evidence>
<evidence type="ECO:0000256" key="2">
    <source>
        <dbReference type="SAM" id="SignalP"/>
    </source>
</evidence>
<dbReference type="Proteomes" id="UP000639973">
    <property type="component" value="Unassembled WGS sequence"/>
</dbReference>
<accession>A0ABQ2GBV4</accession>
<feature type="chain" id="PRO_5046891629" description="Lipoprotein" evidence="2">
    <location>
        <begin position="20"/>
        <end position="158"/>
    </location>
</feature>
<reference evidence="4" key="1">
    <citation type="journal article" date="2019" name="Int. J. Syst. Evol. Microbiol.">
        <title>The Global Catalogue of Microorganisms (GCM) 10K type strain sequencing project: providing services to taxonomists for standard genome sequencing and annotation.</title>
        <authorList>
            <consortium name="The Broad Institute Genomics Platform"/>
            <consortium name="The Broad Institute Genome Sequencing Center for Infectious Disease"/>
            <person name="Wu L."/>
            <person name="Ma J."/>
        </authorList>
    </citation>
    <scope>NUCLEOTIDE SEQUENCE [LARGE SCALE GENOMIC DNA]</scope>
    <source>
        <strain evidence="4">JCM 15442</strain>
    </source>
</reference>
<comment type="caution">
    <text evidence="3">The sequence shown here is derived from an EMBL/GenBank/DDBJ whole genome shotgun (WGS) entry which is preliminary data.</text>
</comment>
<name>A0ABQ2GBV4_9DEIO</name>
<evidence type="ECO:0000313" key="3">
    <source>
        <dbReference type="EMBL" id="GGL84394.1"/>
    </source>
</evidence>
<organism evidence="3 4">
    <name type="scientific">Deinococcus aerolatus</name>
    <dbReference type="NCBI Taxonomy" id="522487"/>
    <lineage>
        <taxon>Bacteria</taxon>
        <taxon>Thermotogati</taxon>
        <taxon>Deinococcota</taxon>
        <taxon>Deinococci</taxon>
        <taxon>Deinococcales</taxon>
        <taxon>Deinococcaceae</taxon>
        <taxon>Deinococcus</taxon>
    </lineage>
</organism>
<sequence>MLIPVALLIATSLASCAPAATEPGSRSTSTGTAGAPAPRYAFKPGQVWTISGLDQNRNTFRSTITLTAAAPKYRRGDGWYYDGDNGYINLFEVERGTNFEVWDVSDSRRLVLCYVRQSYSETQDTYAGIALAGTREEIDGLFAKLSTVYGGSCRVTRS</sequence>
<feature type="region of interest" description="Disordered" evidence="1">
    <location>
        <begin position="18"/>
        <end position="38"/>
    </location>
</feature>
<keyword evidence="2" id="KW-0732">Signal</keyword>
<gene>
    <name evidence="3" type="ORF">GCM10010840_22730</name>
</gene>
<feature type="signal peptide" evidence="2">
    <location>
        <begin position="1"/>
        <end position="19"/>
    </location>
</feature>
<keyword evidence="4" id="KW-1185">Reference proteome</keyword>